<dbReference type="Pfam" id="PF00400">
    <property type="entry name" value="WD40"/>
    <property type="match status" value="3"/>
</dbReference>
<dbReference type="GO" id="GO:2000001">
    <property type="term" value="P:regulation of DNA damage checkpoint"/>
    <property type="evidence" value="ECO:0007669"/>
    <property type="project" value="TreeGrafter"/>
</dbReference>
<reference evidence="10 11" key="1">
    <citation type="journal article" date="2018" name="BMC Genomics">
        <title>Comparative genome analyses reveal sequence features reflecting distinct modes of host-adaptation between dicot and monocot powdery mildew.</title>
        <authorList>
            <person name="Wu Y."/>
            <person name="Ma X."/>
            <person name="Pan Z."/>
            <person name="Kale S.D."/>
            <person name="Song Y."/>
            <person name="King H."/>
            <person name="Zhang Q."/>
            <person name="Presley C."/>
            <person name="Deng X."/>
            <person name="Wei C.I."/>
            <person name="Xiao S."/>
        </authorList>
    </citation>
    <scope>NUCLEOTIDE SEQUENCE [LARGE SCALE GENOMIC DNA]</scope>
    <source>
        <strain evidence="10">UMSG3</strain>
    </source>
</reference>
<name>A0A420I6A7_9PEZI</name>
<dbReference type="Gene3D" id="2.130.10.10">
    <property type="entry name" value="YVTN repeat-like/Quinoprotein amine dehydrogenase"/>
    <property type="match status" value="1"/>
</dbReference>
<feature type="repeat" description="WD" evidence="8">
    <location>
        <begin position="399"/>
        <end position="416"/>
    </location>
</feature>
<evidence type="ECO:0000256" key="2">
    <source>
        <dbReference type="ARBA" id="ARBA00005434"/>
    </source>
</evidence>
<evidence type="ECO:0000313" key="11">
    <source>
        <dbReference type="Proteomes" id="UP000283383"/>
    </source>
</evidence>
<comment type="function">
    <text evidence="1 9">DNA-binding protein that binds to both single- and double-stranded DNA. Binds preferentially to UV-damaged DNA. May be involved in DNA-metabolic processes.</text>
</comment>
<dbReference type="FunFam" id="2.130.10.10:FF:000562">
    <property type="entry name" value="DNA damage-binding protein CMR1"/>
    <property type="match status" value="1"/>
</dbReference>
<evidence type="ECO:0000256" key="7">
    <source>
        <dbReference type="ARBA" id="ARBA00023125"/>
    </source>
</evidence>
<proteinExistence type="inferred from homology"/>
<keyword evidence="6 9" id="KW-0227">DNA damage</keyword>
<evidence type="ECO:0000313" key="10">
    <source>
        <dbReference type="EMBL" id="RKF65176.1"/>
    </source>
</evidence>
<evidence type="ECO:0000256" key="6">
    <source>
        <dbReference type="ARBA" id="ARBA00022763"/>
    </source>
</evidence>
<evidence type="ECO:0000256" key="3">
    <source>
        <dbReference type="ARBA" id="ARBA00021132"/>
    </source>
</evidence>
<dbReference type="GO" id="GO:0005634">
    <property type="term" value="C:nucleus"/>
    <property type="evidence" value="ECO:0007669"/>
    <property type="project" value="TreeGrafter"/>
</dbReference>
<dbReference type="PANTHER" id="PTHR14773:SF0">
    <property type="entry name" value="WD REPEAT-CONTAINING PROTEIN 76"/>
    <property type="match status" value="1"/>
</dbReference>
<comment type="caution">
    <text evidence="10">The sequence shown here is derived from an EMBL/GenBank/DDBJ whole genome shotgun (WGS) entry which is preliminary data.</text>
</comment>
<dbReference type="GO" id="GO:0006974">
    <property type="term" value="P:DNA damage response"/>
    <property type="evidence" value="ECO:0007669"/>
    <property type="project" value="UniProtKB-KW"/>
</dbReference>
<comment type="similarity">
    <text evidence="2 9">Belongs to the WD repeat DDB2/WDR76 family.</text>
</comment>
<evidence type="ECO:0000256" key="8">
    <source>
        <dbReference type="PROSITE-ProRule" id="PRU00221"/>
    </source>
</evidence>
<dbReference type="InterPro" id="IPR036322">
    <property type="entry name" value="WD40_repeat_dom_sf"/>
</dbReference>
<sequence length="570" mass="63986">MSARMQFPPLTRDVSRVFRKSGQSVVYNFGQKLLRFGDYNNVPNFSEMALIKKEMAEMSAFERKRLENIAANQAMLKDLGTSAANIITKPVQRPKKKATSNRQTVKPIIKGEARQTRSSSRIAGIEPNSEAAKRKAEIEYEFAKQQARAKRQRVTGELKFTDMIVDGKRYSKDINFLSGVVRGAQPYVRTFVDTDIPETTNESLKKLREKMRKLKLYEAYDPTQIKITPERIYSLCFHPSPDKPLIFAGDKEGNVGIFDASQKCLSSKAEDSEKEMEEEEETTHEPIITALKIHSKTITSMIFSADGNNLYSASYDSSVRKFDLQKEVAIEAFAPSDIDEDLPISCIDISSKDQNLLYFSTLNGSFGFHDLRTRSDTEIWQLGEKKFGGFSLHPQQPHLVATASLDRTLKIWDLRNIKGTGEEKAPALMGEHESRLSVSHASWSISGHIATSSYDDTIKIYPLTNAGTFKIGHELDEEAMKPSAIVKHNNQTGRWVTILKPHWQQNPQDGIPRFVIGNMNRFVDVYCADGEQLAQLGGDGITAVPAVTQFHPTQDWIAGGTASGKLCLWM</sequence>
<keyword evidence="5" id="KW-0677">Repeat</keyword>
<evidence type="ECO:0000256" key="5">
    <source>
        <dbReference type="ARBA" id="ARBA00022737"/>
    </source>
</evidence>
<dbReference type="EMBL" id="MCBQ01012534">
    <property type="protein sequence ID" value="RKF65176.1"/>
    <property type="molecule type" value="Genomic_DNA"/>
</dbReference>
<dbReference type="STRING" id="62708.A0A420I6A7"/>
<dbReference type="InterPro" id="IPR015943">
    <property type="entry name" value="WD40/YVTN_repeat-like_dom_sf"/>
</dbReference>
<organism evidence="10 11">
    <name type="scientific">Golovinomyces cichoracearum</name>
    <dbReference type="NCBI Taxonomy" id="62708"/>
    <lineage>
        <taxon>Eukaryota</taxon>
        <taxon>Fungi</taxon>
        <taxon>Dikarya</taxon>
        <taxon>Ascomycota</taxon>
        <taxon>Pezizomycotina</taxon>
        <taxon>Leotiomycetes</taxon>
        <taxon>Erysiphales</taxon>
        <taxon>Erysiphaceae</taxon>
        <taxon>Golovinomyces</taxon>
    </lineage>
</organism>
<dbReference type="AlphaFoldDB" id="A0A420I6A7"/>
<evidence type="ECO:0000256" key="9">
    <source>
        <dbReference type="RuleBase" id="RU365004"/>
    </source>
</evidence>
<evidence type="ECO:0000256" key="1">
    <source>
        <dbReference type="ARBA" id="ARBA00002653"/>
    </source>
</evidence>
<dbReference type="SMART" id="SM00320">
    <property type="entry name" value="WD40"/>
    <property type="match status" value="5"/>
</dbReference>
<dbReference type="SUPFAM" id="SSF50978">
    <property type="entry name" value="WD40 repeat-like"/>
    <property type="match status" value="1"/>
</dbReference>
<evidence type="ECO:0000256" key="4">
    <source>
        <dbReference type="ARBA" id="ARBA00022574"/>
    </source>
</evidence>
<keyword evidence="7 9" id="KW-0238">DNA-binding</keyword>
<keyword evidence="4 8" id="KW-0853">WD repeat</keyword>
<keyword evidence="11" id="KW-1185">Reference proteome</keyword>
<gene>
    <name evidence="10" type="ORF">GcM3_125011</name>
</gene>
<dbReference type="PANTHER" id="PTHR14773">
    <property type="entry name" value="WD REPEAT-CONTAINING PROTEIN 76"/>
    <property type="match status" value="1"/>
</dbReference>
<accession>A0A420I6A7</accession>
<dbReference type="Proteomes" id="UP000283383">
    <property type="component" value="Unassembled WGS sequence"/>
</dbReference>
<feature type="repeat" description="WD" evidence="8">
    <location>
        <begin position="291"/>
        <end position="332"/>
    </location>
</feature>
<dbReference type="InterPro" id="IPR050853">
    <property type="entry name" value="WD_repeat_DNA-damage-binding"/>
</dbReference>
<dbReference type="PROSITE" id="PS50082">
    <property type="entry name" value="WD_REPEATS_2"/>
    <property type="match status" value="2"/>
</dbReference>
<protein>
    <recommendedName>
        <fullName evidence="3 9">DNA damage-binding protein CMR1</fullName>
    </recommendedName>
</protein>
<dbReference type="GO" id="GO:0003677">
    <property type="term" value="F:DNA binding"/>
    <property type="evidence" value="ECO:0007669"/>
    <property type="project" value="UniProtKB-UniRule"/>
</dbReference>
<dbReference type="InterPro" id="IPR001680">
    <property type="entry name" value="WD40_rpt"/>
</dbReference>